<evidence type="ECO:0000256" key="3">
    <source>
        <dbReference type="ARBA" id="ARBA00022722"/>
    </source>
</evidence>
<sequence>MIVLDTNVLSEMMRSRPDPRVIGWLNRQALERLWITSVTVFESRFGIERMAAGRRKSEIDAQYHGVVAEDLRGRVLDLDERAAELAASIGARLQSAGRPIQVNDLLIAGMVSARDATLATRNVRHFDDTGIRTVDPWEG</sequence>
<protein>
    <recommendedName>
        <fullName evidence="8">Ribonuclease VapC</fullName>
        <shortName evidence="8">RNase VapC</shortName>
        <ecNumber evidence="8">3.1.-.-</ecNumber>
    </recommendedName>
    <alternativeName>
        <fullName evidence="8">Toxin VapC</fullName>
    </alternativeName>
</protein>
<comment type="similarity">
    <text evidence="7 8">Belongs to the PINc/VapC protein family.</text>
</comment>
<accession>A0A518C1B5</accession>
<feature type="binding site" evidence="8">
    <location>
        <position position="5"/>
    </location>
    <ligand>
        <name>Mg(2+)</name>
        <dbReference type="ChEBI" id="CHEBI:18420"/>
    </ligand>
</feature>
<evidence type="ECO:0000256" key="6">
    <source>
        <dbReference type="ARBA" id="ARBA00022842"/>
    </source>
</evidence>
<keyword evidence="11" id="KW-1185">Reference proteome</keyword>
<dbReference type="PANTHER" id="PTHR33653">
    <property type="entry name" value="RIBONUCLEASE VAPC2"/>
    <property type="match status" value="1"/>
</dbReference>
<keyword evidence="3 8" id="KW-0540">Nuclease</keyword>
<dbReference type="InterPro" id="IPR029060">
    <property type="entry name" value="PIN-like_dom_sf"/>
</dbReference>
<evidence type="ECO:0000313" key="11">
    <source>
        <dbReference type="Proteomes" id="UP000320386"/>
    </source>
</evidence>
<dbReference type="HAMAP" id="MF_00265">
    <property type="entry name" value="VapC_Nob1"/>
    <property type="match status" value="1"/>
</dbReference>
<organism evidence="10 11">
    <name type="scientific">Mucisphaera calidilacus</name>
    <dbReference type="NCBI Taxonomy" id="2527982"/>
    <lineage>
        <taxon>Bacteria</taxon>
        <taxon>Pseudomonadati</taxon>
        <taxon>Planctomycetota</taxon>
        <taxon>Phycisphaerae</taxon>
        <taxon>Phycisphaerales</taxon>
        <taxon>Phycisphaeraceae</taxon>
        <taxon>Mucisphaera</taxon>
    </lineage>
</organism>
<evidence type="ECO:0000259" key="9">
    <source>
        <dbReference type="Pfam" id="PF01850"/>
    </source>
</evidence>
<name>A0A518C1B5_9BACT</name>
<evidence type="ECO:0000256" key="8">
    <source>
        <dbReference type="HAMAP-Rule" id="MF_00265"/>
    </source>
</evidence>
<dbReference type="RefSeq" id="WP_145447158.1">
    <property type="nucleotide sequence ID" value="NZ_CP036280.1"/>
</dbReference>
<dbReference type="GO" id="GO:0016787">
    <property type="term" value="F:hydrolase activity"/>
    <property type="evidence" value="ECO:0007669"/>
    <property type="project" value="UniProtKB-KW"/>
</dbReference>
<keyword evidence="8" id="KW-0800">Toxin</keyword>
<dbReference type="InterPro" id="IPR050556">
    <property type="entry name" value="Type_II_TA_system_RNase"/>
</dbReference>
<dbReference type="GO" id="GO:0090729">
    <property type="term" value="F:toxin activity"/>
    <property type="evidence" value="ECO:0007669"/>
    <property type="project" value="UniProtKB-KW"/>
</dbReference>
<dbReference type="Proteomes" id="UP000320386">
    <property type="component" value="Chromosome"/>
</dbReference>
<dbReference type="Pfam" id="PF01850">
    <property type="entry name" value="PIN"/>
    <property type="match status" value="1"/>
</dbReference>
<evidence type="ECO:0000256" key="5">
    <source>
        <dbReference type="ARBA" id="ARBA00022801"/>
    </source>
</evidence>
<keyword evidence="6 8" id="KW-0460">Magnesium</keyword>
<dbReference type="EC" id="3.1.-.-" evidence="8"/>
<keyword evidence="4 8" id="KW-0479">Metal-binding</keyword>
<comment type="function">
    <text evidence="8">Toxic component of a toxin-antitoxin (TA) system. An RNase.</text>
</comment>
<comment type="cofactor">
    <cofactor evidence="1 8">
        <name>Mg(2+)</name>
        <dbReference type="ChEBI" id="CHEBI:18420"/>
    </cofactor>
</comment>
<evidence type="ECO:0000256" key="4">
    <source>
        <dbReference type="ARBA" id="ARBA00022723"/>
    </source>
</evidence>
<dbReference type="AlphaFoldDB" id="A0A518C1B5"/>
<dbReference type="OrthoDB" id="9815354at2"/>
<dbReference type="EMBL" id="CP036280">
    <property type="protein sequence ID" value="QDU73017.1"/>
    <property type="molecule type" value="Genomic_DNA"/>
</dbReference>
<dbReference type="InterPro" id="IPR022907">
    <property type="entry name" value="VapC_family"/>
</dbReference>
<feature type="domain" description="PIN" evidence="9">
    <location>
        <begin position="2"/>
        <end position="129"/>
    </location>
</feature>
<dbReference type="InterPro" id="IPR002716">
    <property type="entry name" value="PIN_dom"/>
</dbReference>
<feature type="binding site" evidence="8">
    <location>
        <position position="104"/>
    </location>
    <ligand>
        <name>Mg(2+)</name>
        <dbReference type="ChEBI" id="CHEBI:18420"/>
    </ligand>
</feature>
<keyword evidence="2 8" id="KW-1277">Toxin-antitoxin system</keyword>
<evidence type="ECO:0000256" key="7">
    <source>
        <dbReference type="ARBA" id="ARBA00038093"/>
    </source>
</evidence>
<dbReference type="GO" id="GO:0000287">
    <property type="term" value="F:magnesium ion binding"/>
    <property type="evidence" value="ECO:0007669"/>
    <property type="project" value="UniProtKB-UniRule"/>
</dbReference>
<keyword evidence="5 8" id="KW-0378">Hydrolase</keyword>
<proteinExistence type="inferred from homology"/>
<dbReference type="Gene3D" id="3.40.50.1010">
    <property type="entry name" value="5'-nuclease"/>
    <property type="match status" value="1"/>
</dbReference>
<dbReference type="SUPFAM" id="SSF88723">
    <property type="entry name" value="PIN domain-like"/>
    <property type="match status" value="1"/>
</dbReference>
<dbReference type="PANTHER" id="PTHR33653:SF1">
    <property type="entry name" value="RIBONUCLEASE VAPC2"/>
    <property type="match status" value="1"/>
</dbReference>
<gene>
    <name evidence="10" type="primary">fitB</name>
    <name evidence="8" type="synonym">vapC</name>
    <name evidence="10" type="ORF">Pan265_28950</name>
</gene>
<evidence type="ECO:0000256" key="2">
    <source>
        <dbReference type="ARBA" id="ARBA00022649"/>
    </source>
</evidence>
<dbReference type="CDD" id="cd18731">
    <property type="entry name" value="PIN_NgFitB-like"/>
    <property type="match status" value="1"/>
</dbReference>
<dbReference type="GO" id="GO:0004540">
    <property type="term" value="F:RNA nuclease activity"/>
    <property type="evidence" value="ECO:0007669"/>
    <property type="project" value="InterPro"/>
</dbReference>
<reference evidence="10 11" key="1">
    <citation type="submission" date="2019-02" db="EMBL/GenBank/DDBJ databases">
        <title>Deep-cultivation of Planctomycetes and their phenomic and genomic characterization uncovers novel biology.</title>
        <authorList>
            <person name="Wiegand S."/>
            <person name="Jogler M."/>
            <person name="Boedeker C."/>
            <person name="Pinto D."/>
            <person name="Vollmers J."/>
            <person name="Rivas-Marin E."/>
            <person name="Kohn T."/>
            <person name="Peeters S.H."/>
            <person name="Heuer A."/>
            <person name="Rast P."/>
            <person name="Oberbeckmann S."/>
            <person name="Bunk B."/>
            <person name="Jeske O."/>
            <person name="Meyerdierks A."/>
            <person name="Storesund J.E."/>
            <person name="Kallscheuer N."/>
            <person name="Luecker S."/>
            <person name="Lage O.M."/>
            <person name="Pohl T."/>
            <person name="Merkel B.J."/>
            <person name="Hornburger P."/>
            <person name="Mueller R.-W."/>
            <person name="Bruemmer F."/>
            <person name="Labrenz M."/>
            <person name="Spormann A.M."/>
            <person name="Op den Camp H."/>
            <person name="Overmann J."/>
            <person name="Amann R."/>
            <person name="Jetten M.S.M."/>
            <person name="Mascher T."/>
            <person name="Medema M.H."/>
            <person name="Devos D.P."/>
            <person name="Kaster A.-K."/>
            <person name="Ovreas L."/>
            <person name="Rohde M."/>
            <person name="Galperin M.Y."/>
            <person name="Jogler C."/>
        </authorList>
    </citation>
    <scope>NUCLEOTIDE SEQUENCE [LARGE SCALE GENOMIC DNA]</scope>
    <source>
        <strain evidence="10 11">Pan265</strain>
    </source>
</reference>
<dbReference type="KEGG" id="mcad:Pan265_28950"/>
<evidence type="ECO:0000313" key="10">
    <source>
        <dbReference type="EMBL" id="QDU73017.1"/>
    </source>
</evidence>
<evidence type="ECO:0000256" key="1">
    <source>
        <dbReference type="ARBA" id="ARBA00001946"/>
    </source>
</evidence>